<dbReference type="EMBL" id="CAJVPL010009882">
    <property type="protein sequence ID" value="CAG8679543.1"/>
    <property type="molecule type" value="Genomic_DNA"/>
</dbReference>
<protein>
    <submittedName>
        <fullName evidence="1">7182_t:CDS:1</fullName>
    </submittedName>
</protein>
<name>A0A9N9EP39_9GLOM</name>
<gene>
    <name evidence="1" type="ORF">AGERDE_LOCUS12610</name>
</gene>
<organism evidence="1 2">
    <name type="scientific">Ambispora gerdemannii</name>
    <dbReference type="NCBI Taxonomy" id="144530"/>
    <lineage>
        <taxon>Eukaryota</taxon>
        <taxon>Fungi</taxon>
        <taxon>Fungi incertae sedis</taxon>
        <taxon>Mucoromycota</taxon>
        <taxon>Glomeromycotina</taxon>
        <taxon>Glomeromycetes</taxon>
        <taxon>Archaeosporales</taxon>
        <taxon>Ambisporaceae</taxon>
        <taxon>Ambispora</taxon>
    </lineage>
</organism>
<comment type="caution">
    <text evidence="1">The sequence shown here is derived from an EMBL/GenBank/DDBJ whole genome shotgun (WGS) entry which is preliminary data.</text>
</comment>
<keyword evidence="2" id="KW-1185">Reference proteome</keyword>
<dbReference type="Proteomes" id="UP000789831">
    <property type="component" value="Unassembled WGS sequence"/>
</dbReference>
<accession>A0A9N9EP39</accession>
<reference evidence="1" key="1">
    <citation type="submission" date="2021-06" db="EMBL/GenBank/DDBJ databases">
        <authorList>
            <person name="Kallberg Y."/>
            <person name="Tangrot J."/>
            <person name="Rosling A."/>
        </authorList>
    </citation>
    <scope>NUCLEOTIDE SEQUENCE</scope>
    <source>
        <strain evidence="1">MT106</strain>
    </source>
</reference>
<dbReference type="AlphaFoldDB" id="A0A9N9EP39"/>
<feature type="non-terminal residue" evidence="1">
    <location>
        <position position="1"/>
    </location>
</feature>
<evidence type="ECO:0000313" key="2">
    <source>
        <dbReference type="Proteomes" id="UP000789831"/>
    </source>
</evidence>
<sequence length="56" mass="6586">ELHVDINILRFVKKITAGVALRLLMFANCFREIIHIEVIRQPLKYSQAIDDVETYK</sequence>
<feature type="non-terminal residue" evidence="1">
    <location>
        <position position="56"/>
    </location>
</feature>
<evidence type="ECO:0000313" key="1">
    <source>
        <dbReference type="EMBL" id="CAG8679543.1"/>
    </source>
</evidence>
<proteinExistence type="predicted"/>